<dbReference type="Proteomes" id="UP000046395">
    <property type="component" value="Unassembled WGS sequence"/>
</dbReference>
<keyword evidence="1" id="KW-1185">Reference proteome</keyword>
<dbReference type="AlphaFoldDB" id="A0A5S6QE23"/>
<evidence type="ECO:0000313" key="1">
    <source>
        <dbReference type="Proteomes" id="UP000046395"/>
    </source>
</evidence>
<proteinExistence type="predicted"/>
<evidence type="ECO:0000313" key="2">
    <source>
        <dbReference type="WBParaSite" id="TMUE_1000005167.1"/>
    </source>
</evidence>
<accession>A0A5S6QE23</accession>
<organism evidence="1 2">
    <name type="scientific">Trichuris muris</name>
    <name type="common">Mouse whipworm</name>
    <dbReference type="NCBI Taxonomy" id="70415"/>
    <lineage>
        <taxon>Eukaryota</taxon>
        <taxon>Metazoa</taxon>
        <taxon>Ecdysozoa</taxon>
        <taxon>Nematoda</taxon>
        <taxon>Enoplea</taxon>
        <taxon>Dorylaimia</taxon>
        <taxon>Trichinellida</taxon>
        <taxon>Trichuridae</taxon>
        <taxon>Trichuris</taxon>
    </lineage>
</organism>
<protein>
    <submittedName>
        <fullName evidence="2">Uncharacterized protein</fullName>
    </submittedName>
</protein>
<dbReference type="WBParaSite" id="TMUE_1000005167.1">
    <property type="protein sequence ID" value="TMUE_1000005167.1"/>
    <property type="gene ID" value="WBGene00285281"/>
</dbReference>
<sequence>MENNDILHVRFQWTYLAQGLDCCRSSDHGCPSSPANRSHASQYKPSYLVCEHMRQFASSCRSSTNKEEE</sequence>
<reference evidence="2" key="1">
    <citation type="submission" date="2019-12" db="UniProtKB">
        <authorList>
            <consortium name="WormBaseParasite"/>
        </authorList>
    </citation>
    <scope>IDENTIFICATION</scope>
</reference>
<name>A0A5S6QE23_TRIMR</name>